<proteinExistence type="predicted"/>
<accession>A0A2I0W1Y9</accession>
<dbReference type="Proteomes" id="UP000233837">
    <property type="component" value="Unassembled WGS sequence"/>
</dbReference>
<protein>
    <submittedName>
        <fullName evidence="2">Uncharacterized protein</fullName>
    </submittedName>
</protein>
<keyword evidence="3" id="KW-1185">Reference proteome</keyword>
<evidence type="ECO:0000313" key="2">
    <source>
        <dbReference type="EMBL" id="PKU69675.1"/>
    </source>
</evidence>
<dbReference type="AlphaFoldDB" id="A0A2I0W1Y9"/>
<name>A0A2I0W1Y9_9ASPA</name>
<evidence type="ECO:0000313" key="3">
    <source>
        <dbReference type="Proteomes" id="UP000233837"/>
    </source>
</evidence>
<gene>
    <name evidence="2" type="ORF">MA16_Dca023242</name>
</gene>
<feature type="region of interest" description="Disordered" evidence="1">
    <location>
        <begin position="281"/>
        <end position="306"/>
    </location>
</feature>
<dbReference type="EMBL" id="KZ503012">
    <property type="protein sequence ID" value="PKU69675.1"/>
    <property type="molecule type" value="Genomic_DNA"/>
</dbReference>
<evidence type="ECO:0000256" key="1">
    <source>
        <dbReference type="SAM" id="MobiDB-lite"/>
    </source>
</evidence>
<sequence length="306" mass="34002">MTYVLSPESSTPGISLQTIALLLPPREGEEALTILHFPNSVWKSAKCYFHPPDDDREPSHYSPSWRRQSTLSWRRWFAGFSSPVFMNALRSSGSLRATGKASNGIVIREGVKPLCRLIAMEGKGKNVVMEDWASKKGIEEKRNSELAVPEPVVPEDLILRVNNFSGVLDLKKDQIGVKSLSSAIDRKADENMIAVEDHLKKENQVKKVAEVVIEKPILDPIIEPAAERFEDEDNGKIEEDGKSKNVDMEVAYTELTQLGVGSQSGAAKIKLAKELRSLEPVEPDFKKKKRDGRVSSINGEKSPLIV</sequence>
<reference evidence="2 3" key="1">
    <citation type="journal article" date="2016" name="Sci. Rep.">
        <title>The Dendrobium catenatum Lindl. genome sequence provides insights into polysaccharide synthase, floral development and adaptive evolution.</title>
        <authorList>
            <person name="Zhang G.Q."/>
            <person name="Xu Q."/>
            <person name="Bian C."/>
            <person name="Tsai W.C."/>
            <person name="Yeh C.M."/>
            <person name="Liu K.W."/>
            <person name="Yoshida K."/>
            <person name="Zhang L.S."/>
            <person name="Chang S.B."/>
            <person name="Chen F."/>
            <person name="Shi Y."/>
            <person name="Su Y.Y."/>
            <person name="Zhang Y.Q."/>
            <person name="Chen L.J."/>
            <person name="Yin Y."/>
            <person name="Lin M."/>
            <person name="Huang H."/>
            <person name="Deng H."/>
            <person name="Wang Z.W."/>
            <person name="Zhu S.L."/>
            <person name="Zhao X."/>
            <person name="Deng C."/>
            <person name="Niu S.C."/>
            <person name="Huang J."/>
            <person name="Wang M."/>
            <person name="Liu G.H."/>
            <person name="Yang H.J."/>
            <person name="Xiao X.J."/>
            <person name="Hsiao Y.Y."/>
            <person name="Wu W.L."/>
            <person name="Chen Y.Y."/>
            <person name="Mitsuda N."/>
            <person name="Ohme-Takagi M."/>
            <person name="Luo Y.B."/>
            <person name="Van de Peer Y."/>
            <person name="Liu Z.J."/>
        </authorList>
    </citation>
    <scope>NUCLEOTIDE SEQUENCE [LARGE SCALE GENOMIC DNA]</scope>
    <source>
        <tissue evidence="2">The whole plant</tissue>
    </source>
</reference>
<organism evidence="2 3">
    <name type="scientific">Dendrobium catenatum</name>
    <dbReference type="NCBI Taxonomy" id="906689"/>
    <lineage>
        <taxon>Eukaryota</taxon>
        <taxon>Viridiplantae</taxon>
        <taxon>Streptophyta</taxon>
        <taxon>Embryophyta</taxon>
        <taxon>Tracheophyta</taxon>
        <taxon>Spermatophyta</taxon>
        <taxon>Magnoliopsida</taxon>
        <taxon>Liliopsida</taxon>
        <taxon>Asparagales</taxon>
        <taxon>Orchidaceae</taxon>
        <taxon>Epidendroideae</taxon>
        <taxon>Malaxideae</taxon>
        <taxon>Dendrobiinae</taxon>
        <taxon>Dendrobium</taxon>
    </lineage>
</organism>
<reference evidence="2 3" key="2">
    <citation type="journal article" date="2017" name="Nature">
        <title>The Apostasia genome and the evolution of orchids.</title>
        <authorList>
            <person name="Zhang G.Q."/>
            <person name="Liu K.W."/>
            <person name="Li Z."/>
            <person name="Lohaus R."/>
            <person name="Hsiao Y.Y."/>
            <person name="Niu S.C."/>
            <person name="Wang J.Y."/>
            <person name="Lin Y.C."/>
            <person name="Xu Q."/>
            <person name="Chen L.J."/>
            <person name="Yoshida K."/>
            <person name="Fujiwara S."/>
            <person name="Wang Z.W."/>
            <person name="Zhang Y.Q."/>
            <person name="Mitsuda N."/>
            <person name="Wang M."/>
            <person name="Liu G.H."/>
            <person name="Pecoraro L."/>
            <person name="Huang H.X."/>
            <person name="Xiao X.J."/>
            <person name="Lin M."/>
            <person name="Wu X.Y."/>
            <person name="Wu W.L."/>
            <person name="Chen Y.Y."/>
            <person name="Chang S.B."/>
            <person name="Sakamoto S."/>
            <person name="Ohme-Takagi M."/>
            <person name="Yagi M."/>
            <person name="Zeng S.J."/>
            <person name="Shen C.Y."/>
            <person name="Yeh C.M."/>
            <person name="Luo Y.B."/>
            <person name="Tsai W.C."/>
            <person name="Van de Peer Y."/>
            <person name="Liu Z.J."/>
        </authorList>
    </citation>
    <scope>NUCLEOTIDE SEQUENCE [LARGE SCALE GENOMIC DNA]</scope>
    <source>
        <tissue evidence="2">The whole plant</tissue>
    </source>
</reference>